<dbReference type="PANTHER" id="PTHR31650:SF59">
    <property type="entry name" value="BNACNNG48100D PROTEIN"/>
    <property type="match status" value="1"/>
</dbReference>
<dbReference type="Proteomes" id="UP000032141">
    <property type="component" value="Chromosome C2"/>
</dbReference>
<name>A0A0D3APZ4_BRAOL</name>
<dbReference type="UniPathway" id="UPA00282"/>
<evidence type="ECO:0000256" key="2">
    <source>
        <dbReference type="ARBA" id="ARBA00005189"/>
    </source>
</evidence>
<evidence type="ECO:0000259" key="7">
    <source>
        <dbReference type="Pfam" id="PF03007"/>
    </source>
</evidence>
<dbReference type="GO" id="GO:0019432">
    <property type="term" value="P:triglyceride biosynthetic process"/>
    <property type="evidence" value="ECO:0007669"/>
    <property type="project" value="UniProtKB-UniPathway"/>
</dbReference>
<sequence length="254" mass="28559">MSIEKQMMVGEVPVSPFSRLFSMPGFDCFNIVTIGFKNEASPSAFIEGLKNTLLNHPRFSCILETGSGEHKPRWIPTNVNVKDHVVVPNIDPTIENPDQFLEDYTSNMVFSPIDVCKPLWEIHILNIKTSDAESVLVGRFHHSLGDGMSLMSLLLACSRKTSDPGALPTLVAPKKSKVTNVWWSLVSRLWFIIKLMFNTVVEVFKFLLILCSVRDNATPLMEKPRATLTPNKFIHRVISLDDVKVVKNAMNMVC</sequence>
<dbReference type="InterPro" id="IPR045034">
    <property type="entry name" value="O-acyltransferase_WSD1-like"/>
</dbReference>
<evidence type="ECO:0000256" key="4">
    <source>
        <dbReference type="ARBA" id="ARBA00022679"/>
    </source>
</evidence>
<comment type="pathway">
    <text evidence="2">Lipid metabolism.</text>
</comment>
<comment type="pathway">
    <text evidence="1">Glycerolipid metabolism; triacylglycerol biosynthesis.</text>
</comment>
<evidence type="ECO:0000256" key="6">
    <source>
        <dbReference type="ARBA" id="ARBA00048109"/>
    </source>
</evidence>
<dbReference type="HOGENOM" id="CLU_027831_1_0_1"/>
<dbReference type="OMA" id="DVNTDDH"/>
<dbReference type="EC" id="2.3.1.20" evidence="3"/>
<dbReference type="EnsemblPlants" id="Bo2g075340.1">
    <property type="protein sequence ID" value="Bo2g075340.1"/>
    <property type="gene ID" value="Bo2g075340"/>
</dbReference>
<dbReference type="SUPFAM" id="SSF52777">
    <property type="entry name" value="CoA-dependent acyltransferases"/>
    <property type="match status" value="1"/>
</dbReference>
<dbReference type="PANTHER" id="PTHR31650">
    <property type="entry name" value="O-ACYLTRANSFERASE (WSD1-LIKE) FAMILY PROTEIN"/>
    <property type="match status" value="1"/>
</dbReference>
<keyword evidence="5" id="KW-0012">Acyltransferase</keyword>
<evidence type="ECO:0000256" key="3">
    <source>
        <dbReference type="ARBA" id="ARBA00013244"/>
    </source>
</evidence>
<organism evidence="8 9">
    <name type="scientific">Brassica oleracea var. oleracea</name>
    <dbReference type="NCBI Taxonomy" id="109376"/>
    <lineage>
        <taxon>Eukaryota</taxon>
        <taxon>Viridiplantae</taxon>
        <taxon>Streptophyta</taxon>
        <taxon>Embryophyta</taxon>
        <taxon>Tracheophyta</taxon>
        <taxon>Spermatophyta</taxon>
        <taxon>Magnoliopsida</taxon>
        <taxon>eudicotyledons</taxon>
        <taxon>Gunneridae</taxon>
        <taxon>Pentapetalae</taxon>
        <taxon>rosids</taxon>
        <taxon>malvids</taxon>
        <taxon>Brassicales</taxon>
        <taxon>Brassicaceae</taxon>
        <taxon>Brassiceae</taxon>
        <taxon>Brassica</taxon>
    </lineage>
</organism>
<evidence type="ECO:0000313" key="8">
    <source>
        <dbReference type="EnsemblPlants" id="Bo2g075340.1"/>
    </source>
</evidence>
<proteinExistence type="predicted"/>
<dbReference type="GO" id="GO:0004144">
    <property type="term" value="F:diacylglycerol O-acyltransferase activity"/>
    <property type="evidence" value="ECO:0007669"/>
    <property type="project" value="UniProtKB-EC"/>
</dbReference>
<keyword evidence="4" id="KW-0808">Transferase</keyword>
<reference evidence="8 9" key="1">
    <citation type="journal article" date="2014" name="Genome Biol.">
        <title>Transcriptome and methylome profiling reveals relics of genome dominance in the mesopolyploid Brassica oleracea.</title>
        <authorList>
            <person name="Parkin I.A."/>
            <person name="Koh C."/>
            <person name="Tang H."/>
            <person name="Robinson S.J."/>
            <person name="Kagale S."/>
            <person name="Clarke W.E."/>
            <person name="Town C.D."/>
            <person name="Nixon J."/>
            <person name="Krishnakumar V."/>
            <person name="Bidwell S.L."/>
            <person name="Denoeud F."/>
            <person name="Belcram H."/>
            <person name="Links M.G."/>
            <person name="Just J."/>
            <person name="Clarke C."/>
            <person name="Bender T."/>
            <person name="Huebert T."/>
            <person name="Mason A.S."/>
            <person name="Pires J.C."/>
            <person name="Barker G."/>
            <person name="Moore J."/>
            <person name="Walley P.G."/>
            <person name="Manoli S."/>
            <person name="Batley J."/>
            <person name="Edwards D."/>
            <person name="Nelson M.N."/>
            <person name="Wang X."/>
            <person name="Paterson A.H."/>
            <person name="King G."/>
            <person name="Bancroft I."/>
            <person name="Chalhoub B."/>
            <person name="Sharpe A.G."/>
        </authorList>
    </citation>
    <scope>NUCLEOTIDE SEQUENCE</scope>
    <source>
        <strain evidence="8 9">cv. TO1000</strain>
    </source>
</reference>
<dbReference type="Gramene" id="Bo2g075340.1">
    <property type="protein sequence ID" value="Bo2g075340.1"/>
    <property type="gene ID" value="Bo2g075340"/>
</dbReference>
<evidence type="ECO:0000313" key="9">
    <source>
        <dbReference type="Proteomes" id="UP000032141"/>
    </source>
</evidence>
<accession>A0A0D3APZ4</accession>
<comment type="catalytic activity">
    <reaction evidence="6">
        <text>an acyl-CoA + a 1,2-diacyl-sn-glycerol = a triacyl-sn-glycerol + CoA</text>
        <dbReference type="Rhea" id="RHEA:10868"/>
        <dbReference type="ChEBI" id="CHEBI:17815"/>
        <dbReference type="ChEBI" id="CHEBI:57287"/>
        <dbReference type="ChEBI" id="CHEBI:58342"/>
        <dbReference type="ChEBI" id="CHEBI:64615"/>
        <dbReference type="EC" id="2.3.1.20"/>
    </reaction>
</comment>
<evidence type="ECO:0000256" key="1">
    <source>
        <dbReference type="ARBA" id="ARBA00004771"/>
    </source>
</evidence>
<evidence type="ECO:0000256" key="5">
    <source>
        <dbReference type="ARBA" id="ARBA00023315"/>
    </source>
</evidence>
<keyword evidence="9" id="KW-1185">Reference proteome</keyword>
<dbReference type="GO" id="GO:0005886">
    <property type="term" value="C:plasma membrane"/>
    <property type="evidence" value="ECO:0007669"/>
    <property type="project" value="TreeGrafter"/>
</dbReference>
<dbReference type="Pfam" id="PF03007">
    <property type="entry name" value="WS_DGAT_cat"/>
    <property type="match status" value="1"/>
</dbReference>
<feature type="domain" description="O-acyltransferase WSD1-like N-terminal" evidence="7">
    <location>
        <begin position="44"/>
        <end position="249"/>
    </location>
</feature>
<dbReference type="eggNOG" id="ENOG502QTZ2">
    <property type="taxonomic scope" value="Eukaryota"/>
</dbReference>
<reference evidence="8" key="2">
    <citation type="submission" date="2015-03" db="UniProtKB">
        <authorList>
            <consortium name="EnsemblPlants"/>
        </authorList>
    </citation>
    <scope>IDENTIFICATION</scope>
</reference>
<protein>
    <recommendedName>
        <fullName evidence="3">diacylglycerol O-acyltransferase</fullName>
        <ecNumber evidence="3">2.3.1.20</ecNumber>
    </recommendedName>
</protein>
<dbReference type="InterPro" id="IPR004255">
    <property type="entry name" value="O-acyltransferase_WSD1_N"/>
</dbReference>
<dbReference type="AlphaFoldDB" id="A0A0D3APZ4"/>